<keyword evidence="5" id="KW-0862">Zinc</keyword>
<dbReference type="AlphaFoldDB" id="A0A7R9KKG7"/>
<dbReference type="FunFam" id="3.30.160.60:FF:000018">
    <property type="entry name" value="Krueppel-like factor 15"/>
    <property type="match status" value="1"/>
</dbReference>
<name>A0A7R9KKG7_9ACAR</name>
<evidence type="ECO:0000313" key="11">
    <source>
        <dbReference type="Proteomes" id="UP000759131"/>
    </source>
</evidence>
<dbReference type="SMART" id="SM00355">
    <property type="entry name" value="ZnF_C2H2"/>
    <property type="match status" value="2"/>
</dbReference>
<dbReference type="EMBL" id="OC856921">
    <property type="protein sequence ID" value="CAD7624468.1"/>
    <property type="molecule type" value="Genomic_DNA"/>
</dbReference>
<dbReference type="Proteomes" id="UP000759131">
    <property type="component" value="Unassembled WGS sequence"/>
</dbReference>
<evidence type="ECO:0000256" key="1">
    <source>
        <dbReference type="ARBA" id="ARBA00004123"/>
    </source>
</evidence>
<dbReference type="PROSITE" id="PS00028">
    <property type="entry name" value="ZINC_FINGER_C2H2_1"/>
    <property type="match status" value="2"/>
</dbReference>
<keyword evidence="2" id="KW-0479">Metal-binding</keyword>
<evidence type="ECO:0000256" key="4">
    <source>
        <dbReference type="ARBA" id="ARBA00022771"/>
    </source>
</evidence>
<proteinExistence type="predicted"/>
<keyword evidence="7" id="KW-0539">Nucleus</keyword>
<dbReference type="GO" id="GO:0008270">
    <property type="term" value="F:zinc ion binding"/>
    <property type="evidence" value="ECO:0007669"/>
    <property type="project" value="UniProtKB-KW"/>
</dbReference>
<evidence type="ECO:0000256" key="2">
    <source>
        <dbReference type="ARBA" id="ARBA00022723"/>
    </source>
</evidence>
<keyword evidence="3" id="KW-0677">Repeat</keyword>
<organism evidence="10">
    <name type="scientific">Medioppia subpectinata</name>
    <dbReference type="NCBI Taxonomy" id="1979941"/>
    <lineage>
        <taxon>Eukaryota</taxon>
        <taxon>Metazoa</taxon>
        <taxon>Ecdysozoa</taxon>
        <taxon>Arthropoda</taxon>
        <taxon>Chelicerata</taxon>
        <taxon>Arachnida</taxon>
        <taxon>Acari</taxon>
        <taxon>Acariformes</taxon>
        <taxon>Sarcoptiformes</taxon>
        <taxon>Oribatida</taxon>
        <taxon>Brachypylina</taxon>
        <taxon>Oppioidea</taxon>
        <taxon>Oppiidae</taxon>
        <taxon>Medioppia</taxon>
    </lineage>
</organism>
<dbReference type="PROSITE" id="PS50157">
    <property type="entry name" value="ZINC_FINGER_C2H2_2"/>
    <property type="match status" value="2"/>
</dbReference>
<dbReference type="SUPFAM" id="SSF57667">
    <property type="entry name" value="beta-beta-alpha zinc fingers"/>
    <property type="match status" value="1"/>
</dbReference>
<gene>
    <name evidence="10" type="ORF">OSB1V03_LOCUS4913</name>
</gene>
<dbReference type="FunFam" id="3.30.160.60:FF:000563">
    <property type="entry name" value="Krueppel-like factor 8"/>
    <property type="match status" value="1"/>
</dbReference>
<feature type="domain" description="C2H2-type" evidence="9">
    <location>
        <begin position="19"/>
        <end position="48"/>
    </location>
</feature>
<evidence type="ECO:0000313" key="10">
    <source>
        <dbReference type="EMBL" id="CAD7624468.1"/>
    </source>
</evidence>
<feature type="domain" description="C2H2-type" evidence="9">
    <location>
        <begin position="49"/>
        <end position="71"/>
    </location>
</feature>
<evidence type="ECO:0000256" key="8">
    <source>
        <dbReference type="PROSITE-ProRule" id="PRU00042"/>
    </source>
</evidence>
<evidence type="ECO:0000256" key="3">
    <source>
        <dbReference type="ARBA" id="ARBA00022737"/>
    </source>
</evidence>
<dbReference type="GO" id="GO:0000978">
    <property type="term" value="F:RNA polymerase II cis-regulatory region sequence-specific DNA binding"/>
    <property type="evidence" value="ECO:0007669"/>
    <property type="project" value="TreeGrafter"/>
</dbReference>
<dbReference type="Gene3D" id="3.30.160.60">
    <property type="entry name" value="Classic Zinc Finger"/>
    <property type="match status" value="2"/>
</dbReference>
<keyword evidence="4 8" id="KW-0863">Zinc-finger</keyword>
<dbReference type="PANTHER" id="PTHR23235">
    <property type="entry name" value="KRUEPPEL-LIKE TRANSCRIPTION FACTOR"/>
    <property type="match status" value="1"/>
</dbReference>
<sequence length="71" mass="8306">MAPGGHLCLTVCVPGEKPYTCTWEGCTWKFARSDELTRHYRKHTGQKPFKCQLCQRSFSRSDHLSLHMKRH</sequence>
<dbReference type="PANTHER" id="PTHR23235:SF120">
    <property type="entry name" value="KRUPPEL-LIKE FACTOR 15"/>
    <property type="match status" value="1"/>
</dbReference>
<comment type="subcellular location">
    <subcellularLocation>
        <location evidence="1">Nucleus</location>
    </subcellularLocation>
</comment>
<dbReference type="Pfam" id="PF00096">
    <property type="entry name" value="zf-C2H2"/>
    <property type="match status" value="2"/>
</dbReference>
<dbReference type="EMBL" id="CAJPIZ010002346">
    <property type="protein sequence ID" value="CAG2104898.1"/>
    <property type="molecule type" value="Genomic_DNA"/>
</dbReference>
<dbReference type="InterPro" id="IPR013087">
    <property type="entry name" value="Znf_C2H2_type"/>
</dbReference>
<dbReference type="GO" id="GO:0000981">
    <property type="term" value="F:DNA-binding transcription factor activity, RNA polymerase II-specific"/>
    <property type="evidence" value="ECO:0007669"/>
    <property type="project" value="TreeGrafter"/>
</dbReference>
<evidence type="ECO:0000256" key="7">
    <source>
        <dbReference type="ARBA" id="ARBA00023242"/>
    </source>
</evidence>
<dbReference type="GO" id="GO:0005634">
    <property type="term" value="C:nucleus"/>
    <property type="evidence" value="ECO:0007669"/>
    <property type="project" value="UniProtKB-SubCell"/>
</dbReference>
<accession>A0A7R9KKG7</accession>
<evidence type="ECO:0000256" key="6">
    <source>
        <dbReference type="ARBA" id="ARBA00023125"/>
    </source>
</evidence>
<dbReference type="OrthoDB" id="4748970at2759"/>
<evidence type="ECO:0000256" key="5">
    <source>
        <dbReference type="ARBA" id="ARBA00022833"/>
    </source>
</evidence>
<reference evidence="10" key="1">
    <citation type="submission" date="2020-11" db="EMBL/GenBank/DDBJ databases">
        <authorList>
            <person name="Tran Van P."/>
        </authorList>
    </citation>
    <scope>NUCLEOTIDE SEQUENCE</scope>
</reference>
<evidence type="ECO:0000259" key="9">
    <source>
        <dbReference type="PROSITE" id="PS50157"/>
    </source>
</evidence>
<protein>
    <recommendedName>
        <fullName evidence="9">C2H2-type domain-containing protein</fullName>
    </recommendedName>
</protein>
<keyword evidence="11" id="KW-1185">Reference proteome</keyword>
<dbReference type="InterPro" id="IPR036236">
    <property type="entry name" value="Znf_C2H2_sf"/>
</dbReference>
<keyword evidence="6" id="KW-0238">DNA-binding</keyword>